<evidence type="ECO:0000256" key="3">
    <source>
        <dbReference type="ARBA" id="ARBA00022679"/>
    </source>
</evidence>
<reference evidence="9" key="2">
    <citation type="submission" date="2022-10" db="EMBL/GenBank/DDBJ databases">
        <authorList>
            <person name="Aronson H.S."/>
        </authorList>
    </citation>
    <scope>NUCLEOTIDE SEQUENCE</scope>
    <source>
        <strain evidence="9">RS19-109</strain>
    </source>
</reference>
<keyword evidence="4 7" id="KW-0812">Transmembrane</keyword>
<reference evidence="9" key="1">
    <citation type="journal article" date="2022" name="bioRxiv">
        <title>Thiovibrio frasassiensisgen. nov., sp. nov., an autotrophic, elemental sulfur disproportionating bacterium isolated from sulfidic karst sediment, and proposal of Thiovibrionaceae fam. nov.</title>
        <authorList>
            <person name="Aronson H."/>
            <person name="Thomas C."/>
            <person name="Bhattacharyya M."/>
            <person name="Eckstein S."/>
            <person name="Jensen S."/>
            <person name="Barco R."/>
            <person name="Macalady J."/>
            <person name="Amend J."/>
        </authorList>
    </citation>
    <scope>NUCLEOTIDE SEQUENCE</scope>
    <source>
        <strain evidence="9">RS19-109</strain>
    </source>
</reference>
<comment type="subcellular location">
    <subcellularLocation>
        <location evidence="1">Membrane</location>
        <topology evidence="1">Multi-pass membrane protein</topology>
    </subcellularLocation>
</comment>
<comment type="caution">
    <text evidence="9">The sequence shown here is derived from an EMBL/GenBank/DDBJ whole genome shotgun (WGS) entry which is preliminary data.</text>
</comment>
<dbReference type="SUPFAM" id="SSF53448">
    <property type="entry name" value="Nucleotide-diphospho-sugar transferases"/>
    <property type="match status" value="1"/>
</dbReference>
<sequence length="314" mass="35828">MSSPVKISVVSPVYGCRECLGALCARVAATLAPITDDFEIILVNDACPQGSWEQIQTLARQDSRIKGINLSRNFGQHYAITAGLDHVQGDWVVVMDCDLQDKPEEIAKLYAKAMEGYDIVFGQRVERQDNFFKKLASRMFYRVLEYFTDTEHDNTIANFGIFSRQVIATVNRYREQNRSFPLFVKIAGFRRTQIPVEHDDRLYGKSSYNFTKLINLAIDSIVAHSNKPLRLFIQLGFFISLGSMLYALWLFLRFFLYGDVTEGWTSLMVSMFFMFGLLFGILGILGLYIGKIFDEAKGRPLYIIQEAVNIEPNP</sequence>
<keyword evidence="6 7" id="KW-0472">Membrane</keyword>
<protein>
    <submittedName>
        <fullName evidence="9">Glycosyltransferase family 2 protein</fullName>
    </submittedName>
</protein>
<dbReference type="AlphaFoldDB" id="A0A9X4MF32"/>
<dbReference type="InterPro" id="IPR001173">
    <property type="entry name" value="Glyco_trans_2-like"/>
</dbReference>
<dbReference type="RefSeq" id="WP_307632112.1">
    <property type="nucleotide sequence ID" value="NZ_JAPHEH010000001.1"/>
</dbReference>
<proteinExistence type="predicted"/>
<dbReference type="EMBL" id="JAPHEH010000001">
    <property type="protein sequence ID" value="MDG4475136.1"/>
    <property type="molecule type" value="Genomic_DNA"/>
</dbReference>
<name>A0A9X4MF32_9BACT</name>
<keyword evidence="3" id="KW-0808">Transferase</keyword>
<evidence type="ECO:0000313" key="9">
    <source>
        <dbReference type="EMBL" id="MDG4475136.1"/>
    </source>
</evidence>
<feature type="domain" description="Glycosyltransferase 2-like" evidence="8">
    <location>
        <begin position="8"/>
        <end position="148"/>
    </location>
</feature>
<dbReference type="GO" id="GO:0016757">
    <property type="term" value="F:glycosyltransferase activity"/>
    <property type="evidence" value="ECO:0007669"/>
    <property type="project" value="UniProtKB-KW"/>
</dbReference>
<evidence type="ECO:0000313" key="10">
    <source>
        <dbReference type="Proteomes" id="UP001154240"/>
    </source>
</evidence>
<evidence type="ECO:0000259" key="8">
    <source>
        <dbReference type="Pfam" id="PF00535"/>
    </source>
</evidence>
<dbReference type="Proteomes" id="UP001154240">
    <property type="component" value="Unassembled WGS sequence"/>
</dbReference>
<dbReference type="CDD" id="cd04187">
    <property type="entry name" value="DPM1_like_bac"/>
    <property type="match status" value="1"/>
</dbReference>
<feature type="transmembrane region" description="Helical" evidence="7">
    <location>
        <begin position="231"/>
        <end position="252"/>
    </location>
</feature>
<keyword evidence="2" id="KW-0328">Glycosyltransferase</keyword>
<evidence type="ECO:0000256" key="7">
    <source>
        <dbReference type="SAM" id="Phobius"/>
    </source>
</evidence>
<evidence type="ECO:0000256" key="1">
    <source>
        <dbReference type="ARBA" id="ARBA00004141"/>
    </source>
</evidence>
<dbReference type="Gene3D" id="3.90.550.10">
    <property type="entry name" value="Spore Coat Polysaccharide Biosynthesis Protein SpsA, Chain A"/>
    <property type="match status" value="1"/>
</dbReference>
<keyword evidence="10" id="KW-1185">Reference proteome</keyword>
<evidence type="ECO:0000256" key="4">
    <source>
        <dbReference type="ARBA" id="ARBA00022692"/>
    </source>
</evidence>
<evidence type="ECO:0000256" key="2">
    <source>
        <dbReference type="ARBA" id="ARBA00022676"/>
    </source>
</evidence>
<organism evidence="9 10">
    <name type="scientific">Thiovibrio frasassiensis</name>
    <dbReference type="NCBI Taxonomy" id="2984131"/>
    <lineage>
        <taxon>Bacteria</taxon>
        <taxon>Pseudomonadati</taxon>
        <taxon>Thermodesulfobacteriota</taxon>
        <taxon>Desulfobulbia</taxon>
        <taxon>Desulfobulbales</taxon>
        <taxon>Thiovibrionaceae</taxon>
        <taxon>Thiovibrio</taxon>
    </lineage>
</organism>
<dbReference type="Pfam" id="PF00535">
    <property type="entry name" value="Glycos_transf_2"/>
    <property type="match status" value="1"/>
</dbReference>
<dbReference type="GO" id="GO:0005886">
    <property type="term" value="C:plasma membrane"/>
    <property type="evidence" value="ECO:0007669"/>
    <property type="project" value="TreeGrafter"/>
</dbReference>
<evidence type="ECO:0000256" key="6">
    <source>
        <dbReference type="ARBA" id="ARBA00023136"/>
    </source>
</evidence>
<evidence type="ECO:0000256" key="5">
    <source>
        <dbReference type="ARBA" id="ARBA00022989"/>
    </source>
</evidence>
<dbReference type="InterPro" id="IPR050256">
    <property type="entry name" value="Glycosyltransferase_2"/>
</dbReference>
<dbReference type="InterPro" id="IPR029044">
    <property type="entry name" value="Nucleotide-diphossugar_trans"/>
</dbReference>
<feature type="transmembrane region" description="Helical" evidence="7">
    <location>
        <begin position="264"/>
        <end position="289"/>
    </location>
</feature>
<accession>A0A9X4MF32</accession>
<dbReference type="PANTHER" id="PTHR48090:SF1">
    <property type="entry name" value="PROPHAGE BACTOPRENOL GLUCOSYL TRANSFERASE HOMOLOG"/>
    <property type="match status" value="1"/>
</dbReference>
<dbReference type="PANTHER" id="PTHR48090">
    <property type="entry name" value="UNDECAPRENYL-PHOSPHATE 4-DEOXY-4-FORMAMIDO-L-ARABINOSE TRANSFERASE-RELATED"/>
    <property type="match status" value="1"/>
</dbReference>
<gene>
    <name evidence="9" type="ORF">OLX77_03055</name>
</gene>
<keyword evidence="5 7" id="KW-1133">Transmembrane helix</keyword>